<keyword evidence="7 9" id="KW-0548">Nucleotidyltransferase</keyword>
<evidence type="ECO:0000256" key="1">
    <source>
        <dbReference type="ARBA" id="ARBA00001282"/>
    </source>
</evidence>
<evidence type="ECO:0000256" key="5">
    <source>
        <dbReference type="ARBA" id="ARBA00019056"/>
    </source>
</evidence>
<dbReference type="FunFam" id="3.90.550.10:FF:000003">
    <property type="entry name" value="2-C-methyl-D-erythritol 4-phosphate cytidylyltransferase"/>
    <property type="match status" value="1"/>
</dbReference>
<dbReference type="GO" id="GO:0050518">
    <property type="term" value="F:2-C-methyl-D-erythritol 4-phosphate cytidylyltransferase activity"/>
    <property type="evidence" value="ECO:0007669"/>
    <property type="project" value="UniProtKB-EC"/>
</dbReference>
<evidence type="ECO:0000256" key="2">
    <source>
        <dbReference type="ARBA" id="ARBA00004787"/>
    </source>
</evidence>
<protein>
    <recommendedName>
        <fullName evidence="5">2-C-methyl-D-erythritol 4-phosphate cytidylyltransferase</fullName>
        <ecNumber evidence="4">2.7.7.60</ecNumber>
    </recommendedName>
</protein>
<dbReference type="InterPro" id="IPR050088">
    <property type="entry name" value="IspD/TarI_cytidylyltransf_bact"/>
</dbReference>
<dbReference type="Pfam" id="PF01128">
    <property type="entry name" value="IspD"/>
    <property type="match status" value="1"/>
</dbReference>
<dbReference type="NCBIfam" id="TIGR00453">
    <property type="entry name" value="ispD"/>
    <property type="match status" value="1"/>
</dbReference>
<dbReference type="GO" id="GO:0019288">
    <property type="term" value="P:isopentenyl diphosphate biosynthetic process, methylerythritol 4-phosphate pathway"/>
    <property type="evidence" value="ECO:0007669"/>
    <property type="project" value="UniProtKB-UniPathway"/>
</dbReference>
<dbReference type="SUPFAM" id="SSF53448">
    <property type="entry name" value="Nucleotide-diphospho-sugar transferases"/>
    <property type="match status" value="1"/>
</dbReference>
<dbReference type="UniPathway" id="UPA00056">
    <property type="reaction ID" value="UER00093"/>
</dbReference>
<comment type="pathway">
    <text evidence="2">Isoprenoid biosynthesis; isopentenyl diphosphate biosynthesis via DXP pathway; isopentenyl diphosphate from 1-deoxy-D-xylulose 5-phosphate: step 2/6.</text>
</comment>
<organism evidence="9 10">
    <name type="scientific">Candidatus Schekmanbacteria bacterium GWA2_38_11</name>
    <dbReference type="NCBI Taxonomy" id="1817876"/>
    <lineage>
        <taxon>Bacteria</taxon>
        <taxon>Candidatus Schekmaniibacteriota</taxon>
    </lineage>
</organism>
<evidence type="ECO:0000256" key="8">
    <source>
        <dbReference type="ARBA" id="ARBA00023229"/>
    </source>
</evidence>
<evidence type="ECO:0000256" key="4">
    <source>
        <dbReference type="ARBA" id="ARBA00012526"/>
    </source>
</evidence>
<comment type="similarity">
    <text evidence="3">Belongs to the IspD/TarI cytidylyltransferase family. IspD subfamily.</text>
</comment>
<evidence type="ECO:0000313" key="10">
    <source>
        <dbReference type="Proteomes" id="UP000178526"/>
    </source>
</evidence>
<name>A0A1F7RN31_9BACT</name>
<dbReference type="PROSITE" id="PS01295">
    <property type="entry name" value="ISPD"/>
    <property type="match status" value="1"/>
</dbReference>
<evidence type="ECO:0000256" key="7">
    <source>
        <dbReference type="ARBA" id="ARBA00022695"/>
    </source>
</evidence>
<evidence type="ECO:0000256" key="3">
    <source>
        <dbReference type="ARBA" id="ARBA00009789"/>
    </source>
</evidence>
<dbReference type="HAMAP" id="MF_00108">
    <property type="entry name" value="IspD"/>
    <property type="match status" value="1"/>
</dbReference>
<comment type="caution">
    <text evidence="9">The sequence shown here is derived from an EMBL/GenBank/DDBJ whole genome shotgun (WGS) entry which is preliminary data.</text>
</comment>
<evidence type="ECO:0000313" key="9">
    <source>
        <dbReference type="EMBL" id="OGL42384.1"/>
    </source>
</evidence>
<evidence type="ECO:0000256" key="6">
    <source>
        <dbReference type="ARBA" id="ARBA00022679"/>
    </source>
</evidence>
<accession>A0A1F7RN31</accession>
<dbReference type="InterPro" id="IPR018294">
    <property type="entry name" value="ISPD_synthase_CS"/>
</dbReference>
<dbReference type="PANTHER" id="PTHR32125">
    <property type="entry name" value="2-C-METHYL-D-ERYTHRITOL 4-PHOSPHATE CYTIDYLYLTRANSFERASE, CHLOROPLASTIC"/>
    <property type="match status" value="1"/>
</dbReference>
<dbReference type="PANTHER" id="PTHR32125:SF4">
    <property type="entry name" value="2-C-METHYL-D-ERYTHRITOL 4-PHOSPHATE CYTIDYLYLTRANSFERASE, CHLOROPLASTIC"/>
    <property type="match status" value="1"/>
</dbReference>
<proteinExistence type="inferred from homology"/>
<reference evidence="9 10" key="1">
    <citation type="journal article" date="2016" name="Nat. Commun.">
        <title>Thousands of microbial genomes shed light on interconnected biogeochemical processes in an aquifer system.</title>
        <authorList>
            <person name="Anantharaman K."/>
            <person name="Brown C.T."/>
            <person name="Hug L.A."/>
            <person name="Sharon I."/>
            <person name="Castelle C.J."/>
            <person name="Probst A.J."/>
            <person name="Thomas B.C."/>
            <person name="Singh A."/>
            <person name="Wilkins M.J."/>
            <person name="Karaoz U."/>
            <person name="Brodie E.L."/>
            <person name="Williams K.H."/>
            <person name="Hubbard S.S."/>
            <person name="Banfield J.F."/>
        </authorList>
    </citation>
    <scope>NUCLEOTIDE SEQUENCE [LARGE SCALE GENOMIC DNA]</scope>
</reference>
<dbReference type="CDD" id="cd02516">
    <property type="entry name" value="CDP-ME_synthetase"/>
    <property type="match status" value="1"/>
</dbReference>
<sequence length="228" mass="25809">MKITAIIPAAGKGERMGHPISKQFLPLKGKPILVHTLERMNSVKLIDEIILVLPEHRIDWAKKEIRKKYRIAKLKKVVKGGKKRQDSVYAGLNEVDGKPDIIVIHDGVRPFFTPSIISQAIPFLKKYAGVIEALPLHDTIKEVNRNELILRTVERGKLYRAQTPQIFNYDILVKAFSHAFKNGYNGTDEAELVERVNGKIKILRGSEFNIKITSPDDLLLAKAIIEVF</sequence>
<gene>
    <name evidence="9" type="ORF">A2042_00955</name>
</gene>
<keyword evidence="8" id="KW-0414">Isoprene biosynthesis</keyword>
<dbReference type="InterPro" id="IPR029044">
    <property type="entry name" value="Nucleotide-diphossugar_trans"/>
</dbReference>
<dbReference type="InterPro" id="IPR034683">
    <property type="entry name" value="IspD/TarI"/>
</dbReference>
<feature type="non-terminal residue" evidence="9">
    <location>
        <position position="228"/>
    </location>
</feature>
<dbReference type="EC" id="2.7.7.60" evidence="4"/>
<dbReference type="Proteomes" id="UP000178526">
    <property type="component" value="Unassembled WGS sequence"/>
</dbReference>
<dbReference type="AlphaFoldDB" id="A0A1F7RN31"/>
<dbReference type="InterPro" id="IPR001228">
    <property type="entry name" value="IspD"/>
</dbReference>
<dbReference type="Gene3D" id="3.90.550.10">
    <property type="entry name" value="Spore Coat Polysaccharide Biosynthesis Protein SpsA, Chain A"/>
    <property type="match status" value="1"/>
</dbReference>
<keyword evidence="6 9" id="KW-0808">Transferase</keyword>
<comment type="catalytic activity">
    <reaction evidence="1">
        <text>2-C-methyl-D-erythritol 4-phosphate + CTP + H(+) = 4-CDP-2-C-methyl-D-erythritol + diphosphate</text>
        <dbReference type="Rhea" id="RHEA:13429"/>
        <dbReference type="ChEBI" id="CHEBI:15378"/>
        <dbReference type="ChEBI" id="CHEBI:33019"/>
        <dbReference type="ChEBI" id="CHEBI:37563"/>
        <dbReference type="ChEBI" id="CHEBI:57823"/>
        <dbReference type="ChEBI" id="CHEBI:58262"/>
        <dbReference type="EC" id="2.7.7.60"/>
    </reaction>
</comment>
<dbReference type="EMBL" id="MGDB01000050">
    <property type="protein sequence ID" value="OGL42384.1"/>
    <property type="molecule type" value="Genomic_DNA"/>
</dbReference>